<dbReference type="NCBIfam" id="NF047352">
    <property type="entry name" value="P_loop_sacsin"/>
    <property type="match status" value="1"/>
</dbReference>
<protein>
    <recommendedName>
        <fullName evidence="1">Sacsin/Nov domain-containing protein</fullName>
    </recommendedName>
</protein>
<name>A0A8S2IKY2_9BILA</name>
<dbReference type="AlphaFoldDB" id="A0A8S2IKY2"/>
<evidence type="ECO:0000313" key="3">
    <source>
        <dbReference type="EMBL" id="CAF3743269.1"/>
    </source>
</evidence>
<organism evidence="3 4">
    <name type="scientific">Didymodactylos carnosus</name>
    <dbReference type="NCBI Taxonomy" id="1234261"/>
    <lineage>
        <taxon>Eukaryota</taxon>
        <taxon>Metazoa</taxon>
        <taxon>Spiralia</taxon>
        <taxon>Gnathifera</taxon>
        <taxon>Rotifera</taxon>
        <taxon>Eurotatoria</taxon>
        <taxon>Bdelloidea</taxon>
        <taxon>Philodinida</taxon>
        <taxon>Philodinidae</taxon>
        <taxon>Didymodactylos</taxon>
    </lineage>
</organism>
<reference evidence="3" key="1">
    <citation type="submission" date="2021-02" db="EMBL/GenBank/DDBJ databases">
        <authorList>
            <person name="Nowell W R."/>
        </authorList>
    </citation>
    <scope>NUCLEOTIDE SEQUENCE</scope>
</reference>
<evidence type="ECO:0000313" key="2">
    <source>
        <dbReference type="EMBL" id="CAF0971878.1"/>
    </source>
</evidence>
<proteinExistence type="predicted"/>
<feature type="domain" description="Sacsin/Nov" evidence="1">
    <location>
        <begin position="46"/>
        <end position="243"/>
    </location>
</feature>
<dbReference type="EMBL" id="CAJOBA010005430">
    <property type="protein sequence ID" value="CAF3743269.1"/>
    <property type="molecule type" value="Genomic_DNA"/>
</dbReference>
<comment type="caution">
    <text evidence="3">The sequence shown here is derived from an EMBL/GenBank/DDBJ whole genome shotgun (WGS) entry which is preliminary data.</text>
</comment>
<sequence length="710" mass="83302">MERSPTNPVFSFMNKRDLFTLHNNYLHAKHATDQAESLKSLSNDLYTDSVRFMYELLQNANDASLPNVSNNRSKVIIATIDNYLIIAHNGIPFNDKDLRAVSSINNGTKTNDQLKIGYKGLGFKAVFAKSSYVLIYTADEYFRFDSSYFDSSINCPWRWHGDQRTWEAENDRKFMYPWQIIPIWTEIDDVPSDVRSFIKRNSCSVSTIMLLHNKSEIKQGIQQLKDQPHVLLFLRNISELQFNLDGLIDTFKMENNEIDGIKTIVRNNHILSKWIVKQTILDIPASICENLNSDLNIPEKLRWAQQTELFFAAKYNNKDVIQKLEKLESVLFAYIPTKISQYELSVLVNANFLTNVNREQIHTNSMWNQWLFSQIPIEMYRWIGEMAKEAKWHAYVYDLVPSKLNLTSDMLAIKYNESCEEGIKNVKFIINNRQDRNLLKLDEAVIDQTLLTQDKCVDISLIRTFILQTYPGIGRLASYPFIQDNNELRKMGVKIFTWTNCIELFKSNYFRQTNTVSDNQKLILYFYNRSITDTEIAKIIYLIPFIMDQKCRLQVPRHIYYPLLYDESWNCSQSKESFIHNDILLWLESNLHIKDWFISLGITKKTDLTYLETKIIRHSATYITTGNALQTIQRLFLLFHHQIIGANELEKLKKLKVLTTQKTLISAENCYFSNIYQPRVRLEDGLSYLNIFLSEEYLAMNEQTDTNEWR</sequence>
<dbReference type="Pfam" id="PF25794">
    <property type="entry name" value="SACS"/>
    <property type="match status" value="1"/>
</dbReference>
<dbReference type="InterPro" id="IPR058210">
    <property type="entry name" value="SACS/Nov_dom"/>
</dbReference>
<accession>A0A8S2IKY2</accession>
<dbReference type="InterPro" id="IPR052957">
    <property type="entry name" value="Auxin_embryo_med"/>
</dbReference>
<gene>
    <name evidence="2" type="ORF">OVA965_LOCUS13145</name>
    <name evidence="3" type="ORF">TMI583_LOCUS13149</name>
</gene>
<dbReference type="SUPFAM" id="SSF55874">
    <property type="entry name" value="ATPase domain of HSP90 chaperone/DNA topoisomerase II/histidine kinase"/>
    <property type="match status" value="1"/>
</dbReference>
<feature type="non-terminal residue" evidence="3">
    <location>
        <position position="710"/>
    </location>
</feature>
<evidence type="ECO:0000313" key="4">
    <source>
        <dbReference type="Proteomes" id="UP000682733"/>
    </source>
</evidence>
<dbReference type="EMBL" id="CAJNOK010005423">
    <property type="protein sequence ID" value="CAF0971878.1"/>
    <property type="molecule type" value="Genomic_DNA"/>
</dbReference>
<dbReference type="PANTHER" id="PTHR32387">
    <property type="entry name" value="WU:FJ29H11"/>
    <property type="match status" value="1"/>
</dbReference>
<dbReference type="PANTHER" id="PTHR32387:SF0">
    <property type="entry name" value="PROTEIN NO VEIN"/>
    <property type="match status" value="1"/>
</dbReference>
<dbReference type="InterPro" id="IPR036890">
    <property type="entry name" value="HATPase_C_sf"/>
</dbReference>
<dbReference type="Proteomes" id="UP000682733">
    <property type="component" value="Unassembled WGS sequence"/>
</dbReference>
<dbReference type="Proteomes" id="UP000677228">
    <property type="component" value="Unassembled WGS sequence"/>
</dbReference>
<evidence type="ECO:0000259" key="1">
    <source>
        <dbReference type="Pfam" id="PF25794"/>
    </source>
</evidence>
<dbReference type="Gene3D" id="3.30.565.10">
    <property type="entry name" value="Histidine kinase-like ATPase, C-terminal domain"/>
    <property type="match status" value="1"/>
</dbReference>